<dbReference type="PANTHER" id="PTHR13284">
    <property type="entry name" value="GH01354P"/>
    <property type="match status" value="1"/>
</dbReference>
<feature type="domain" description="Ribosomal protein eL8/eL30/eS12/Gadd45" evidence="2">
    <location>
        <begin position="1385"/>
        <end position="1459"/>
    </location>
</feature>
<feature type="region of interest" description="Disordered" evidence="1">
    <location>
        <begin position="30"/>
        <end position="49"/>
    </location>
</feature>
<feature type="region of interest" description="Disordered" evidence="1">
    <location>
        <begin position="1141"/>
        <end position="1165"/>
    </location>
</feature>
<dbReference type="GO" id="GO:0005739">
    <property type="term" value="C:mitochondrion"/>
    <property type="evidence" value="ECO:0007669"/>
    <property type="project" value="TreeGrafter"/>
</dbReference>
<evidence type="ECO:0000313" key="4">
    <source>
        <dbReference type="Proteomes" id="UP001311799"/>
    </source>
</evidence>
<feature type="region of interest" description="Disordered" evidence="1">
    <location>
        <begin position="1334"/>
        <end position="1374"/>
    </location>
</feature>
<dbReference type="InterPro" id="IPR040051">
    <property type="entry name" value="SECISBP2"/>
</dbReference>
<feature type="compositionally biased region" description="Polar residues" evidence="1">
    <location>
        <begin position="1153"/>
        <end position="1165"/>
    </location>
</feature>
<dbReference type="GO" id="GO:1990904">
    <property type="term" value="C:ribonucleoprotein complex"/>
    <property type="evidence" value="ECO:0007669"/>
    <property type="project" value="TreeGrafter"/>
</dbReference>
<dbReference type="Pfam" id="PF01248">
    <property type="entry name" value="Ribosomal_L7Ae"/>
    <property type="match status" value="1"/>
</dbReference>
<protein>
    <submittedName>
        <fullName evidence="3">SECIS binding pelota RNA binding domain containing</fullName>
    </submittedName>
</protein>
<feature type="region of interest" description="Disordered" evidence="1">
    <location>
        <begin position="1103"/>
        <end position="1123"/>
    </location>
</feature>
<accession>A0AAV9XZL9</accession>
<dbReference type="EMBL" id="JAWDEY010000013">
    <property type="protein sequence ID" value="KAK6589362.1"/>
    <property type="molecule type" value="Genomic_DNA"/>
</dbReference>
<evidence type="ECO:0000313" key="3">
    <source>
        <dbReference type="EMBL" id="KAK6589362.1"/>
    </source>
</evidence>
<dbReference type="InterPro" id="IPR029064">
    <property type="entry name" value="Ribosomal_eL30-like_sf"/>
</dbReference>
<sequence>MENLLENNFDILAGELFGFPRNNNIYIQFGSDDNGNSNNNGNNDDSGNYIDNNCRNRNIRNEFGSGSTTNTATNIKGNRQLYNNDYNHNYQQHHRHIGHSRSDSILSDMRNNSLGVNAMEGQLNGYKGLRDAGISSRDGSFAERNSSNVVSSIEVTKGSFDEVHGMGYNSNYDANSISLGRLDGPFLDIDRCYSSMNKHGSAESNNMCSYNDSNYVDVNRGEPNSGASTNVNLIGTMRDSYLSSNIGVPLTDVNSNNRLSSGSFVLDEGNCVVDLDSGGDGNSVVQFNGAVSQSEGGSASKSSRTSAMRGFHINSNGNIGQFVSNFDNTKNNSKNSIGRYSSLPIDEQMMKMGICGGSGNVMNGSRNNNDTYVHSVIGNKGGGRHTNSSNGNYNNSSAVHSGSLQIVPNSSVGFGFRRDSKAFLDGLDGCDSNHRMGLANTSSSSSPNCIQRKMSSGHIGSSNDVIKNNSSHNSNISSDVTVSGVAIRDVNLKTYDISLNPKNMCIPNSVRENGKNDSSKNNCTLDLDGASNGTKMYEFGNVIENGDNPVKTKPQSNCSGNSNGSFDSRNIGDGDIYPSIDHFISGNLTQSQILSMLCGENFVNDKQSTKSGGSGASTNGTHSLDMKSRRMALRGNGDIGVSDGVKVPSGSCYPKMGNIVDTKHLKGNLVGNIGPGGMVAGSVGQGGMIVGNGGFISKYDSISLDGGCSVPSSVNTDDTQFEINNTRDNADCQFNRLMSSGGTQYLLDSNGNNGHGVNEETDFGSESRLYWDQRHNNCSFNCSQDMMVNMGSVGYKDWKSQQCSIFDRYEFTDDFGGEVLYNNNMIFNKQQIRQKYFGQQSKNVNSSGVMSTNMGLINNGYSNNTKQMKQAKRRSGGSGSSGFEINQGGVPNSLRMLGATNGYIQKPFNENVLRSDLNSNGRHYCKSGRNGSRGAAGVNMNNGLFNGNNIGSFQQHYGRKTCPPNCPIQGHNTGTTSSGINNNSNLSYRRKSSSNNTVFVSGSGGINNTKFHGDFNGHNQFACCTGGSGANNKKGMEDNNGQFFVSATGNEMGRKGSISGYRGIGIYGNTNNSNIYNINHHGNGMLGVNGGISATNNNYLVGNTNPDVKNNDTSNNDNSQNELTPSSIAALWAKAMSKTGGRTGFNNRNNKNHCSNASGNDNGENTGSVGVSINDAKKQNIDIITCARFSSFLRNNSGRLHWLRVLYHYLDTVDIKKVSYVGIDDNEKDGAKYMVAIDDIAVEAVSKSFDPSECAYWSEPENGAFVHKNIRLAVAHKVGHRTVSTPQNYVNQILTASLDHSVSVLLNTLRAIDDRVRWMSTVVGCKSGGGMQIDLKLNRSDNNESNPDPSNNNNNTDELGGSNANGNETGTVSSFSKNFPGRVFTVGVREAMRCLRHRKLKALIVAPDIEGDGVEGSLRHHVIHILLQAQELNIPTIFALNRHRIGRAMGKHMRMSVLGLLSIRGVEKQFQSISQTSNLLKKLHVFCIENNLPPTEETFKRLSSTINEIK</sequence>
<dbReference type="GO" id="GO:0035368">
    <property type="term" value="F:selenocysteine insertion sequence binding"/>
    <property type="evidence" value="ECO:0007669"/>
    <property type="project" value="InterPro"/>
</dbReference>
<dbReference type="PANTHER" id="PTHR13284:SF4">
    <property type="entry name" value="C2H2-TYPE DOMAIN-CONTAINING PROTEIN"/>
    <property type="match status" value="1"/>
</dbReference>
<keyword evidence="4" id="KW-1185">Reference proteome</keyword>
<dbReference type="SUPFAM" id="SSF55315">
    <property type="entry name" value="L30e-like"/>
    <property type="match status" value="1"/>
</dbReference>
<evidence type="ECO:0000259" key="2">
    <source>
        <dbReference type="Pfam" id="PF01248"/>
    </source>
</evidence>
<name>A0AAV9XZL9_9CRYT</name>
<dbReference type="GO" id="GO:0043021">
    <property type="term" value="F:ribonucleoprotein complex binding"/>
    <property type="evidence" value="ECO:0007669"/>
    <property type="project" value="TreeGrafter"/>
</dbReference>
<dbReference type="Gene3D" id="3.30.1330.30">
    <property type="match status" value="1"/>
</dbReference>
<gene>
    <name evidence="3" type="ORF">RS030_213344</name>
</gene>
<feature type="compositionally biased region" description="Low complexity" evidence="1">
    <location>
        <begin position="1111"/>
        <end position="1121"/>
    </location>
</feature>
<feature type="compositionally biased region" description="Low complexity" evidence="1">
    <location>
        <begin position="1343"/>
        <end position="1355"/>
    </location>
</feature>
<organism evidence="3 4">
    <name type="scientific">Cryptosporidium xiaoi</name>
    <dbReference type="NCBI Taxonomy" id="659607"/>
    <lineage>
        <taxon>Eukaryota</taxon>
        <taxon>Sar</taxon>
        <taxon>Alveolata</taxon>
        <taxon>Apicomplexa</taxon>
        <taxon>Conoidasida</taxon>
        <taxon>Coccidia</taxon>
        <taxon>Eucoccidiorida</taxon>
        <taxon>Eimeriorina</taxon>
        <taxon>Cryptosporidiidae</taxon>
        <taxon>Cryptosporidium</taxon>
    </lineage>
</organism>
<proteinExistence type="predicted"/>
<evidence type="ECO:0000256" key="1">
    <source>
        <dbReference type="SAM" id="MobiDB-lite"/>
    </source>
</evidence>
<reference evidence="3 4" key="1">
    <citation type="submission" date="2023-10" db="EMBL/GenBank/DDBJ databases">
        <title>Comparative genomics analysis reveals potential genetic determinants of host preference in Cryptosporidium xiaoi.</title>
        <authorList>
            <person name="Xiao L."/>
            <person name="Li J."/>
        </authorList>
    </citation>
    <scope>NUCLEOTIDE SEQUENCE [LARGE SCALE GENOMIC DNA]</scope>
    <source>
        <strain evidence="3 4">52996</strain>
    </source>
</reference>
<dbReference type="InterPro" id="IPR004038">
    <property type="entry name" value="Ribosomal_eL8/eL30/eS12/Gad45"/>
</dbReference>
<feature type="compositionally biased region" description="Polar residues" evidence="1">
    <location>
        <begin position="1362"/>
        <end position="1374"/>
    </location>
</feature>
<dbReference type="Proteomes" id="UP001311799">
    <property type="component" value="Unassembled WGS sequence"/>
</dbReference>
<dbReference type="GO" id="GO:0003730">
    <property type="term" value="F:mRNA 3'-UTR binding"/>
    <property type="evidence" value="ECO:0007669"/>
    <property type="project" value="TreeGrafter"/>
</dbReference>
<comment type="caution">
    <text evidence="3">The sequence shown here is derived from an EMBL/GenBank/DDBJ whole genome shotgun (WGS) entry which is preliminary data.</text>
</comment>